<organism evidence="2 3">
    <name type="scientific">Geothermobacter hydrogeniphilus</name>
    <dbReference type="NCBI Taxonomy" id="1969733"/>
    <lineage>
        <taxon>Bacteria</taxon>
        <taxon>Pseudomonadati</taxon>
        <taxon>Thermodesulfobacteriota</taxon>
        <taxon>Desulfuromonadia</taxon>
        <taxon>Desulfuromonadales</taxon>
        <taxon>Geothermobacteraceae</taxon>
        <taxon>Geothermobacter</taxon>
    </lineage>
</organism>
<evidence type="ECO:0000313" key="3">
    <source>
        <dbReference type="Proteomes" id="UP000193136"/>
    </source>
</evidence>
<dbReference type="EMBL" id="NAAD01000015">
    <property type="protein sequence ID" value="ORJ58549.1"/>
    <property type="molecule type" value="Genomic_DNA"/>
</dbReference>
<dbReference type="OrthoDB" id="5401885at2"/>
<accession>A0A1X0Y0A4</accession>
<dbReference type="AlphaFoldDB" id="A0A1X0Y0A4"/>
<dbReference type="InterPro" id="IPR009875">
    <property type="entry name" value="PilZ_domain"/>
</dbReference>
<comment type="caution">
    <text evidence="2">The sequence shown here is derived from an EMBL/GenBank/DDBJ whole genome shotgun (WGS) entry which is preliminary data.</text>
</comment>
<dbReference type="GO" id="GO:0035438">
    <property type="term" value="F:cyclic-di-GMP binding"/>
    <property type="evidence" value="ECO:0007669"/>
    <property type="project" value="InterPro"/>
</dbReference>
<gene>
    <name evidence="2" type="ORF">B5V00_11915</name>
</gene>
<sequence>MKTTSTFWTRFSLRCNVSGSVTRWPMTARRSSSICMGHSGGIMLVERPIPRGMERKVCVCTSDPTLRQMLAGLLVGWRFSLQQEMAAGVLLLAEEGCCEAPPDQPVLWLGHSRYSSRDKLPLPLPIEELYTRLEHRFHRPPRRHMRLDIDLSARVCCRGGDYASSLTSLSDRGGRLRLPMELAREEELELEFSLAGQPMSLAASVIYSFQRPGAATEGYDTGVLFARQVQEECEQLREFILGRYLAQLRERLAPEVFSAGLAYFTLPPALQQFYGGSQMDN</sequence>
<dbReference type="Proteomes" id="UP000193136">
    <property type="component" value="Unassembled WGS sequence"/>
</dbReference>
<evidence type="ECO:0000313" key="2">
    <source>
        <dbReference type="EMBL" id="ORJ58549.1"/>
    </source>
</evidence>
<evidence type="ECO:0000259" key="1">
    <source>
        <dbReference type="Pfam" id="PF07238"/>
    </source>
</evidence>
<feature type="domain" description="PilZ" evidence="1">
    <location>
        <begin position="142"/>
        <end position="241"/>
    </location>
</feature>
<proteinExistence type="predicted"/>
<dbReference type="Gene3D" id="2.40.10.220">
    <property type="entry name" value="predicted glycosyltransferase like domains"/>
    <property type="match status" value="1"/>
</dbReference>
<reference evidence="2 3" key="1">
    <citation type="submission" date="2017-03" db="EMBL/GenBank/DDBJ databases">
        <title>Genome sequence of Geothermobacter sp. EPR-M, Deep-Sea Iron Reducer.</title>
        <authorList>
            <person name="Tully B."/>
            <person name="Savalia P."/>
            <person name="Abuyen K."/>
            <person name="Baughan C."/>
            <person name="Romero E."/>
            <person name="Ronkowski C."/>
            <person name="Torres B."/>
            <person name="Tremblay J."/>
            <person name="Trujillo A."/>
            <person name="Tyler M."/>
            <person name="Perez-Rodriguez I."/>
            <person name="Amend J."/>
        </authorList>
    </citation>
    <scope>NUCLEOTIDE SEQUENCE [LARGE SCALE GENOMIC DNA]</scope>
    <source>
        <strain evidence="2 3">EPR-M</strain>
    </source>
</reference>
<protein>
    <recommendedName>
        <fullName evidence="1">PilZ domain-containing protein</fullName>
    </recommendedName>
</protein>
<dbReference type="Pfam" id="PF07238">
    <property type="entry name" value="PilZ"/>
    <property type="match status" value="1"/>
</dbReference>
<dbReference type="STRING" id="1969733.B5V00_11915"/>
<name>A0A1X0Y0A4_9BACT</name>
<keyword evidence="3" id="KW-1185">Reference proteome</keyword>